<dbReference type="AlphaFoldDB" id="A0A3M7QL96"/>
<keyword evidence="4" id="KW-1185">Reference proteome</keyword>
<sequence length="152" mass="17426">MVESTDLTHAIKLVAAESLVYVAHCPVMSRKPRISSVVVVVATIISATLGMMWLQNVSIDRPIERRRQDSKEFDLTQFKRSLIKIKQEEGDAKEDFELALSPRKTTTQKPKWCLVEKENSDYKPRDQDVARRVEMKSEPEGVQTTLDHIMLN</sequence>
<keyword evidence="2" id="KW-1133">Transmembrane helix</keyword>
<evidence type="ECO:0000256" key="2">
    <source>
        <dbReference type="SAM" id="Phobius"/>
    </source>
</evidence>
<feature type="transmembrane region" description="Helical" evidence="2">
    <location>
        <begin position="34"/>
        <end position="54"/>
    </location>
</feature>
<reference evidence="3 4" key="1">
    <citation type="journal article" date="2018" name="Sci. Rep.">
        <title>Genomic signatures of local adaptation to the degree of environmental predictability in rotifers.</title>
        <authorList>
            <person name="Franch-Gras L."/>
            <person name="Hahn C."/>
            <person name="Garcia-Roger E.M."/>
            <person name="Carmona M.J."/>
            <person name="Serra M."/>
            <person name="Gomez A."/>
        </authorList>
    </citation>
    <scope>NUCLEOTIDE SEQUENCE [LARGE SCALE GENOMIC DNA]</scope>
    <source>
        <strain evidence="3">HYR1</strain>
    </source>
</reference>
<accession>A0A3M7QL96</accession>
<dbReference type="Proteomes" id="UP000276133">
    <property type="component" value="Unassembled WGS sequence"/>
</dbReference>
<evidence type="ECO:0000313" key="4">
    <source>
        <dbReference type="Proteomes" id="UP000276133"/>
    </source>
</evidence>
<evidence type="ECO:0000256" key="1">
    <source>
        <dbReference type="SAM" id="MobiDB-lite"/>
    </source>
</evidence>
<proteinExistence type="predicted"/>
<keyword evidence="2" id="KW-0472">Membrane</keyword>
<feature type="compositionally biased region" description="Basic and acidic residues" evidence="1">
    <location>
        <begin position="124"/>
        <end position="139"/>
    </location>
</feature>
<protein>
    <submittedName>
        <fullName evidence="3">Uncharacterized protein</fullName>
    </submittedName>
</protein>
<keyword evidence="2" id="KW-0812">Transmembrane</keyword>
<name>A0A3M7QL96_BRAPC</name>
<dbReference type="EMBL" id="REGN01005858">
    <property type="protein sequence ID" value="RNA11765.1"/>
    <property type="molecule type" value="Genomic_DNA"/>
</dbReference>
<gene>
    <name evidence="3" type="ORF">BpHYR1_015542</name>
</gene>
<comment type="caution">
    <text evidence="3">The sequence shown here is derived from an EMBL/GenBank/DDBJ whole genome shotgun (WGS) entry which is preliminary data.</text>
</comment>
<feature type="region of interest" description="Disordered" evidence="1">
    <location>
        <begin position="124"/>
        <end position="152"/>
    </location>
</feature>
<evidence type="ECO:0000313" key="3">
    <source>
        <dbReference type="EMBL" id="RNA11765.1"/>
    </source>
</evidence>
<organism evidence="3 4">
    <name type="scientific">Brachionus plicatilis</name>
    <name type="common">Marine rotifer</name>
    <name type="synonym">Brachionus muelleri</name>
    <dbReference type="NCBI Taxonomy" id="10195"/>
    <lineage>
        <taxon>Eukaryota</taxon>
        <taxon>Metazoa</taxon>
        <taxon>Spiralia</taxon>
        <taxon>Gnathifera</taxon>
        <taxon>Rotifera</taxon>
        <taxon>Eurotatoria</taxon>
        <taxon>Monogononta</taxon>
        <taxon>Pseudotrocha</taxon>
        <taxon>Ploima</taxon>
        <taxon>Brachionidae</taxon>
        <taxon>Brachionus</taxon>
    </lineage>
</organism>